<dbReference type="GO" id="GO:0019878">
    <property type="term" value="P:lysine biosynthetic process via aminoadipic acid"/>
    <property type="evidence" value="ECO:0007669"/>
    <property type="project" value="TreeGrafter"/>
</dbReference>
<keyword evidence="2" id="KW-0808">Transferase</keyword>
<evidence type="ECO:0000313" key="17">
    <source>
        <dbReference type="Proteomes" id="UP000032180"/>
    </source>
</evidence>
<dbReference type="GO" id="GO:0004674">
    <property type="term" value="F:protein serine/threonine kinase activity"/>
    <property type="evidence" value="ECO:0007669"/>
    <property type="project" value="UniProtKB-KW"/>
</dbReference>
<dbReference type="PANTHER" id="PTHR12215">
    <property type="entry name" value="PHOSPHOPANTETHEINE TRANSFERASE"/>
    <property type="match status" value="1"/>
</dbReference>
<dbReference type="eggNOG" id="KOG0032">
    <property type="taxonomic scope" value="Eukaryota"/>
</dbReference>
<evidence type="ECO:0000256" key="3">
    <source>
        <dbReference type="ARBA" id="ARBA00022723"/>
    </source>
</evidence>
<dbReference type="FunFam" id="3.30.200.20:FF:000004">
    <property type="entry name" value="Calcium-dependent protein kinase 1"/>
    <property type="match status" value="1"/>
</dbReference>
<dbReference type="GO" id="GO:0005829">
    <property type="term" value="C:cytosol"/>
    <property type="evidence" value="ECO:0007669"/>
    <property type="project" value="TreeGrafter"/>
</dbReference>
<keyword evidence="6" id="KW-0418">Kinase</keyword>
<feature type="domain" description="Protein kinase" evidence="14">
    <location>
        <begin position="413"/>
        <end position="687"/>
    </location>
</feature>
<dbReference type="PANTHER" id="PTHR12215:SF10">
    <property type="entry name" value="L-AMINOADIPATE-SEMIALDEHYDE DEHYDROGENASE-PHOSPHOPANTETHEINYL TRANSFERASE"/>
    <property type="match status" value="1"/>
</dbReference>
<evidence type="ECO:0000256" key="2">
    <source>
        <dbReference type="ARBA" id="ARBA00022679"/>
    </source>
</evidence>
<dbReference type="InterPro" id="IPR011992">
    <property type="entry name" value="EF-hand-dom_pair"/>
</dbReference>
<dbReference type="InterPro" id="IPR002048">
    <property type="entry name" value="EF_hand_dom"/>
</dbReference>
<feature type="region of interest" description="Disordered" evidence="13">
    <location>
        <begin position="296"/>
        <end position="320"/>
    </location>
</feature>
<dbReference type="PROSITE" id="PS50011">
    <property type="entry name" value="PROTEIN_KINASE_DOM"/>
    <property type="match status" value="1"/>
</dbReference>
<proteinExistence type="inferred from homology"/>
<evidence type="ECO:0000256" key="6">
    <source>
        <dbReference type="ARBA" id="ARBA00022777"/>
    </source>
</evidence>
<dbReference type="EnsemblPlants" id="LPERR11G01890.2">
    <property type="protein sequence ID" value="LPERR11G01890.2"/>
    <property type="gene ID" value="LPERR11G01890"/>
</dbReference>
<feature type="domain" description="EF-hand" evidence="15">
    <location>
        <begin position="498"/>
        <end position="533"/>
    </location>
</feature>
<protein>
    <submittedName>
        <fullName evidence="16">Uncharacterized protein</fullName>
    </submittedName>
</protein>
<dbReference type="SMART" id="SM00054">
    <property type="entry name" value="EFh"/>
    <property type="match status" value="4"/>
</dbReference>
<evidence type="ECO:0000259" key="14">
    <source>
        <dbReference type="PROSITE" id="PS50011"/>
    </source>
</evidence>
<evidence type="ECO:0000256" key="1">
    <source>
        <dbReference type="ARBA" id="ARBA00022527"/>
    </source>
</evidence>
<feature type="region of interest" description="Disordered" evidence="13">
    <location>
        <begin position="350"/>
        <end position="405"/>
    </location>
</feature>
<dbReference type="Pfam" id="PF13499">
    <property type="entry name" value="EF-hand_7"/>
    <property type="match status" value="1"/>
</dbReference>
<keyword evidence="7" id="KW-0106">Calcium</keyword>
<dbReference type="FunFam" id="1.10.238.10:FF:000001">
    <property type="entry name" value="Calmodulin 1"/>
    <property type="match status" value="1"/>
</dbReference>
<evidence type="ECO:0000256" key="13">
    <source>
        <dbReference type="SAM" id="MobiDB-lite"/>
    </source>
</evidence>
<dbReference type="Gene3D" id="3.90.470.20">
    <property type="entry name" value="4'-phosphopantetheinyl transferase domain"/>
    <property type="match status" value="2"/>
</dbReference>
<dbReference type="GO" id="GO:0000287">
    <property type="term" value="F:magnesium ion binding"/>
    <property type="evidence" value="ECO:0007669"/>
    <property type="project" value="InterPro"/>
</dbReference>
<dbReference type="Gene3D" id="3.30.200.20">
    <property type="entry name" value="Phosphorylase Kinase, domain 1"/>
    <property type="match status" value="1"/>
</dbReference>
<evidence type="ECO:0000256" key="11">
    <source>
        <dbReference type="ARBA" id="ARBA00048679"/>
    </source>
</evidence>
<keyword evidence="4" id="KW-0677">Repeat</keyword>
<reference evidence="16" key="3">
    <citation type="submission" date="2015-04" db="UniProtKB">
        <authorList>
            <consortium name="EnsemblPlants"/>
        </authorList>
    </citation>
    <scope>IDENTIFICATION</scope>
</reference>
<evidence type="ECO:0000256" key="8">
    <source>
        <dbReference type="ARBA" id="ARBA00022840"/>
    </source>
</evidence>
<dbReference type="PROSITE" id="PS50222">
    <property type="entry name" value="EF_HAND_2"/>
    <property type="match status" value="4"/>
</dbReference>
<reference evidence="17" key="2">
    <citation type="submission" date="2013-12" db="EMBL/GenBank/DDBJ databases">
        <authorList>
            <person name="Yu Y."/>
            <person name="Lee S."/>
            <person name="de Baynast K."/>
            <person name="Wissotski M."/>
            <person name="Liu L."/>
            <person name="Talag J."/>
            <person name="Goicoechea J."/>
            <person name="Angelova A."/>
            <person name="Jetty R."/>
            <person name="Kudrna D."/>
            <person name="Golser W."/>
            <person name="Rivera L."/>
            <person name="Zhang J."/>
            <person name="Wing R."/>
        </authorList>
    </citation>
    <scope>NUCLEOTIDE SEQUENCE</scope>
</reference>
<evidence type="ECO:0000256" key="12">
    <source>
        <dbReference type="PROSITE-ProRule" id="PRU10141"/>
    </source>
</evidence>
<dbReference type="FunFam" id="3.90.470.20:FF:000013">
    <property type="entry name" value="L-aminoadipate-semialdehyde dehydrogenase-phosphopantetheinyl transferase"/>
    <property type="match status" value="1"/>
</dbReference>
<evidence type="ECO:0000256" key="4">
    <source>
        <dbReference type="ARBA" id="ARBA00022737"/>
    </source>
</evidence>
<dbReference type="CDD" id="cd00051">
    <property type="entry name" value="EFh"/>
    <property type="match status" value="1"/>
</dbReference>
<sequence length="687" mass="76476">MMVEEEEEKQRSSVGRSRWLVDVGRWRPSPAGFRAAAAILPPHDRLAIDRFVREDDRKRALVSRLLQYSLVHHALGIPPQQIHINRTLEGKPYLENKNVAFPSFNFNTSDQGDYVGIASEPLCLVGLDIASISKPQGETMLEFIKNFTSNLTEHEWNCIVSSGCHDEMLTEFYRYWCLKEAFVKAIGAGVGFGLRRLEFHHKNWTNISLCIDGEEARKWRFWLCKIDEMHLASIAKGNPDDAIESFKRTLSDVVVQEEEPHTSLEIPEEAFTLWTVEQLIQIDFLETLKIPTEKTTAHSFPPFPPNPSNSRPISPTQKNSLPGPCLSVAGAGTHTLIAAMGHCCSKGAGKTVTGDDTDPSPSKSKPPSRGASSNNATPSAAAKQPRSPASKKPSTGPIGDVLGRPMEEVRSTYSIGKELGRGQFGITHLCTHKSTGEKLACKTIAKRKLTTKEDVDDVMREVEIMHHLTGHANIVALHGAYEDKHNVHLIIAGCLSEEEIKGLKEMFKNIDKDNSGTITLEELKNGLAKQGPKLSDSEIEQLMEAVSTHAEATNFSSVQEEMLKLITGLLELFFTTQADADGNGMIDYEEFVTATVHMNKMDREEHLYTAFQYFDKDNSGYITKEELEQALKEQGLYDAKEIKDVITEADSNNDGRIDYSEFVAMMRKGSGCAEASNPKKKRRDLVL</sequence>
<dbReference type="PROSITE" id="PS00107">
    <property type="entry name" value="PROTEIN_KINASE_ATP"/>
    <property type="match status" value="1"/>
</dbReference>
<organism evidence="16 17">
    <name type="scientific">Leersia perrieri</name>
    <dbReference type="NCBI Taxonomy" id="77586"/>
    <lineage>
        <taxon>Eukaryota</taxon>
        <taxon>Viridiplantae</taxon>
        <taxon>Streptophyta</taxon>
        <taxon>Embryophyta</taxon>
        <taxon>Tracheophyta</taxon>
        <taxon>Spermatophyta</taxon>
        <taxon>Magnoliopsida</taxon>
        <taxon>Liliopsida</taxon>
        <taxon>Poales</taxon>
        <taxon>Poaceae</taxon>
        <taxon>BOP clade</taxon>
        <taxon>Oryzoideae</taxon>
        <taxon>Oryzeae</taxon>
        <taxon>Oryzinae</taxon>
        <taxon>Leersia</taxon>
    </lineage>
</organism>
<accession>A0A0D9XNT9</accession>
<keyword evidence="5 12" id="KW-0547">Nucleotide-binding</keyword>
<name>A0A0D9XNT9_9ORYZ</name>
<dbReference type="GO" id="GO:0005524">
    <property type="term" value="F:ATP binding"/>
    <property type="evidence" value="ECO:0007669"/>
    <property type="project" value="UniProtKB-UniRule"/>
</dbReference>
<evidence type="ECO:0000256" key="10">
    <source>
        <dbReference type="ARBA" id="ARBA00047899"/>
    </source>
</evidence>
<dbReference type="InterPro" id="IPR017441">
    <property type="entry name" value="Protein_kinase_ATP_BS"/>
</dbReference>
<dbReference type="SUPFAM" id="SSF47473">
    <property type="entry name" value="EF-hand"/>
    <property type="match status" value="1"/>
</dbReference>
<feature type="compositionally biased region" description="Low complexity" evidence="13">
    <location>
        <begin position="359"/>
        <end position="382"/>
    </location>
</feature>
<feature type="domain" description="EF-hand" evidence="15">
    <location>
        <begin position="579"/>
        <end position="601"/>
    </location>
</feature>
<dbReference type="InterPro" id="IPR037143">
    <property type="entry name" value="4-PPantetheinyl_Trfase_dom_sf"/>
</dbReference>
<evidence type="ECO:0000256" key="5">
    <source>
        <dbReference type="ARBA" id="ARBA00022741"/>
    </source>
</evidence>
<dbReference type="AlphaFoldDB" id="A0A0D9XNT9"/>
<keyword evidence="8 12" id="KW-0067">ATP-binding</keyword>
<evidence type="ECO:0000259" key="15">
    <source>
        <dbReference type="PROSITE" id="PS50222"/>
    </source>
</evidence>
<dbReference type="InterPro" id="IPR050559">
    <property type="entry name" value="P-Pant_transferase_sf"/>
</dbReference>
<comment type="similarity">
    <text evidence="9">Belongs to the protein kinase superfamily. Ser/Thr protein kinase family. CDPK subfamily.</text>
</comment>
<reference evidence="16 17" key="1">
    <citation type="submission" date="2012-08" db="EMBL/GenBank/DDBJ databases">
        <title>Oryza genome evolution.</title>
        <authorList>
            <person name="Wing R.A."/>
        </authorList>
    </citation>
    <scope>NUCLEOTIDE SEQUENCE</scope>
</reference>
<dbReference type="InterPro" id="IPR008278">
    <property type="entry name" value="4-PPantetheinyl_Trfase_dom"/>
</dbReference>
<dbReference type="InterPro" id="IPR011009">
    <property type="entry name" value="Kinase-like_dom_sf"/>
</dbReference>
<dbReference type="Pfam" id="PF01648">
    <property type="entry name" value="ACPS"/>
    <property type="match status" value="1"/>
</dbReference>
<dbReference type="SUPFAM" id="SSF56112">
    <property type="entry name" value="Protein kinase-like (PK-like)"/>
    <property type="match status" value="1"/>
</dbReference>
<dbReference type="InterPro" id="IPR018247">
    <property type="entry name" value="EF_Hand_1_Ca_BS"/>
</dbReference>
<keyword evidence="3" id="KW-0479">Metal-binding</keyword>
<dbReference type="eggNOG" id="KOG0945">
    <property type="taxonomic scope" value="Eukaryota"/>
</dbReference>
<dbReference type="InterPro" id="IPR000719">
    <property type="entry name" value="Prot_kinase_dom"/>
</dbReference>
<dbReference type="Pfam" id="PF22624">
    <property type="entry name" value="AASDHPPT_N"/>
    <property type="match status" value="1"/>
</dbReference>
<dbReference type="PROSITE" id="PS00018">
    <property type="entry name" value="EF_HAND_1"/>
    <property type="match status" value="4"/>
</dbReference>
<evidence type="ECO:0000313" key="16">
    <source>
        <dbReference type="EnsemblPlants" id="LPERR11G01890.2"/>
    </source>
</evidence>
<evidence type="ECO:0000256" key="7">
    <source>
        <dbReference type="ARBA" id="ARBA00022837"/>
    </source>
</evidence>
<dbReference type="Gene3D" id="1.10.238.10">
    <property type="entry name" value="EF-hand"/>
    <property type="match status" value="2"/>
</dbReference>
<dbReference type="GO" id="GO:0008897">
    <property type="term" value="F:holo-[acyl-carrier-protein] synthase activity"/>
    <property type="evidence" value="ECO:0007669"/>
    <property type="project" value="InterPro"/>
</dbReference>
<dbReference type="SUPFAM" id="SSF56214">
    <property type="entry name" value="4'-phosphopantetheinyl transferase"/>
    <property type="match status" value="2"/>
</dbReference>
<feature type="domain" description="EF-hand" evidence="15">
    <location>
        <begin position="602"/>
        <end position="637"/>
    </location>
</feature>
<dbReference type="Pfam" id="PF13202">
    <property type="entry name" value="EF-hand_5"/>
    <property type="match status" value="1"/>
</dbReference>
<dbReference type="Gramene" id="LPERR11G01890.2">
    <property type="protein sequence ID" value="LPERR11G01890.2"/>
    <property type="gene ID" value="LPERR11G01890"/>
</dbReference>
<comment type="catalytic activity">
    <reaction evidence="10">
        <text>L-threonyl-[protein] + ATP = O-phospho-L-threonyl-[protein] + ADP + H(+)</text>
        <dbReference type="Rhea" id="RHEA:46608"/>
        <dbReference type="Rhea" id="RHEA-COMP:11060"/>
        <dbReference type="Rhea" id="RHEA-COMP:11605"/>
        <dbReference type="ChEBI" id="CHEBI:15378"/>
        <dbReference type="ChEBI" id="CHEBI:30013"/>
        <dbReference type="ChEBI" id="CHEBI:30616"/>
        <dbReference type="ChEBI" id="CHEBI:61977"/>
        <dbReference type="ChEBI" id="CHEBI:456216"/>
        <dbReference type="EC" id="2.7.11.1"/>
    </reaction>
</comment>
<feature type="binding site" evidence="12">
    <location>
        <position position="446"/>
    </location>
    <ligand>
        <name>ATP</name>
        <dbReference type="ChEBI" id="CHEBI:30616"/>
    </ligand>
</feature>
<keyword evidence="1" id="KW-0723">Serine/threonine-protein kinase</keyword>
<dbReference type="Proteomes" id="UP000032180">
    <property type="component" value="Chromosome 11"/>
</dbReference>
<comment type="catalytic activity">
    <reaction evidence="11">
        <text>L-seryl-[protein] + ATP = O-phospho-L-seryl-[protein] + ADP + H(+)</text>
        <dbReference type="Rhea" id="RHEA:17989"/>
        <dbReference type="Rhea" id="RHEA-COMP:9863"/>
        <dbReference type="Rhea" id="RHEA-COMP:11604"/>
        <dbReference type="ChEBI" id="CHEBI:15378"/>
        <dbReference type="ChEBI" id="CHEBI:29999"/>
        <dbReference type="ChEBI" id="CHEBI:30616"/>
        <dbReference type="ChEBI" id="CHEBI:83421"/>
        <dbReference type="ChEBI" id="CHEBI:456216"/>
        <dbReference type="EC" id="2.7.11.1"/>
    </reaction>
</comment>
<dbReference type="InterPro" id="IPR055066">
    <property type="entry name" value="AASDHPPT_N"/>
</dbReference>
<evidence type="ECO:0000256" key="9">
    <source>
        <dbReference type="ARBA" id="ARBA00024334"/>
    </source>
</evidence>
<dbReference type="FunFam" id="3.90.470.20:FF:000003">
    <property type="entry name" value="L-aminoadipate-semialdehyde dehydrogenase-phosphopantetheinyl transferase"/>
    <property type="match status" value="1"/>
</dbReference>
<dbReference type="Pfam" id="PF00069">
    <property type="entry name" value="Pkinase"/>
    <property type="match status" value="1"/>
</dbReference>
<keyword evidence="17" id="KW-1185">Reference proteome</keyword>
<feature type="domain" description="EF-hand" evidence="15">
    <location>
        <begin position="640"/>
        <end position="672"/>
    </location>
</feature>
<dbReference type="STRING" id="77586.A0A0D9XNT9"/>
<dbReference type="GO" id="GO:0005509">
    <property type="term" value="F:calcium ion binding"/>
    <property type="evidence" value="ECO:0007669"/>
    <property type="project" value="InterPro"/>
</dbReference>